<feature type="transmembrane region" description="Helical" evidence="13">
    <location>
        <begin position="6"/>
        <end position="24"/>
    </location>
</feature>
<evidence type="ECO:0000256" key="3">
    <source>
        <dbReference type="ARBA" id="ARBA00022448"/>
    </source>
</evidence>
<keyword evidence="4 12" id="KW-0138">CF(0)</keyword>
<keyword evidence="10 13" id="KW-0472">Membrane</keyword>
<dbReference type="GO" id="GO:0015986">
    <property type="term" value="P:proton motive force-driven ATP synthesis"/>
    <property type="evidence" value="ECO:0007669"/>
    <property type="project" value="InterPro"/>
</dbReference>
<geneLocation type="mitochondrion" evidence="14"/>
<dbReference type="AlphaFoldDB" id="A0A023M5P2"/>
<evidence type="ECO:0000256" key="7">
    <source>
        <dbReference type="ARBA" id="ARBA00022989"/>
    </source>
</evidence>
<evidence type="ECO:0000256" key="4">
    <source>
        <dbReference type="ARBA" id="ARBA00022547"/>
    </source>
</evidence>
<dbReference type="PANTHER" id="PTHR39937:SF1">
    <property type="entry name" value="ATP SYNTHASE PROTEIN 8"/>
    <property type="match status" value="1"/>
</dbReference>
<gene>
    <name evidence="14" type="primary">ATP8</name>
</gene>
<dbReference type="EMBL" id="KJ128289">
    <property type="protein sequence ID" value="AHN05801.1"/>
    <property type="molecule type" value="Genomic_DNA"/>
</dbReference>
<keyword evidence="9 12" id="KW-0496">Mitochondrion</keyword>
<name>A0A023M5P2_9CHON</name>
<evidence type="ECO:0000256" key="5">
    <source>
        <dbReference type="ARBA" id="ARBA00022692"/>
    </source>
</evidence>
<keyword evidence="3 12" id="KW-0813">Transport</keyword>
<dbReference type="Pfam" id="PF00895">
    <property type="entry name" value="ATP-synt_8"/>
    <property type="match status" value="1"/>
</dbReference>
<evidence type="ECO:0000256" key="8">
    <source>
        <dbReference type="ARBA" id="ARBA00023065"/>
    </source>
</evidence>
<comment type="subcellular location">
    <subcellularLocation>
        <location evidence="1 12">Mitochondrion membrane</location>
        <topology evidence="1 12">Single-pass membrane protein</topology>
    </subcellularLocation>
</comment>
<protein>
    <recommendedName>
        <fullName evidence="12">ATP synthase complex subunit 8</fullName>
    </recommendedName>
</protein>
<dbReference type="CTD" id="4509"/>
<keyword evidence="5 12" id="KW-0812">Transmembrane</keyword>
<proteinExistence type="inferred from homology"/>
<evidence type="ECO:0000256" key="13">
    <source>
        <dbReference type="SAM" id="Phobius"/>
    </source>
</evidence>
<dbReference type="RefSeq" id="YP_009027858.1">
    <property type="nucleotide sequence ID" value="NC_024059.2"/>
</dbReference>
<sequence length="55" mass="6587">MPQLNPHPWFAILVFSWIFFLVILPKKVMTHLFNNNPTAKSAEKPKPEPWNWPWT</sequence>
<evidence type="ECO:0000256" key="1">
    <source>
        <dbReference type="ARBA" id="ARBA00004304"/>
    </source>
</evidence>
<dbReference type="SMR" id="A0A023M5P2"/>
<keyword evidence="8 12" id="KW-0406">Ion transport</keyword>
<dbReference type="GO" id="GO:0045259">
    <property type="term" value="C:proton-transporting ATP synthase complex"/>
    <property type="evidence" value="ECO:0007669"/>
    <property type="project" value="UniProtKB-KW"/>
</dbReference>
<organism evidence="14">
    <name type="scientific">Cirrhigaleus australis</name>
    <name type="common">southern Mandarin dogfish</name>
    <dbReference type="NCBI Taxonomy" id="662068"/>
    <lineage>
        <taxon>Eukaryota</taxon>
        <taxon>Metazoa</taxon>
        <taxon>Chordata</taxon>
        <taxon>Craniata</taxon>
        <taxon>Vertebrata</taxon>
        <taxon>Chondrichthyes</taxon>
        <taxon>Elasmobranchii</taxon>
        <taxon>Squalomorphii</taxon>
        <taxon>Squaliformes</taxon>
        <taxon>Squalidae</taxon>
        <taxon>Cirrhigaleus</taxon>
    </lineage>
</organism>
<keyword evidence="6 12" id="KW-0375">Hydrogen ion transport</keyword>
<evidence type="ECO:0000256" key="2">
    <source>
        <dbReference type="ARBA" id="ARBA00008892"/>
    </source>
</evidence>
<evidence type="ECO:0000313" key="14">
    <source>
        <dbReference type="EMBL" id="AHN05801.1"/>
    </source>
</evidence>
<keyword evidence="11" id="KW-0066">ATP synthesis</keyword>
<dbReference type="GO" id="GO:0015078">
    <property type="term" value="F:proton transmembrane transporter activity"/>
    <property type="evidence" value="ECO:0007669"/>
    <property type="project" value="InterPro"/>
</dbReference>
<dbReference type="InterPro" id="IPR050635">
    <property type="entry name" value="ATPase_protein_8"/>
</dbReference>
<evidence type="ECO:0000256" key="9">
    <source>
        <dbReference type="ARBA" id="ARBA00023128"/>
    </source>
</evidence>
<evidence type="ECO:0000256" key="6">
    <source>
        <dbReference type="ARBA" id="ARBA00022781"/>
    </source>
</evidence>
<evidence type="ECO:0000256" key="12">
    <source>
        <dbReference type="RuleBase" id="RU003661"/>
    </source>
</evidence>
<evidence type="ECO:0000256" key="11">
    <source>
        <dbReference type="ARBA" id="ARBA00023310"/>
    </source>
</evidence>
<dbReference type="PANTHER" id="PTHR39937">
    <property type="entry name" value="ATP SYNTHASE PROTEIN 8"/>
    <property type="match status" value="1"/>
</dbReference>
<dbReference type="InterPro" id="IPR001421">
    <property type="entry name" value="ATP8_metazoa"/>
</dbReference>
<keyword evidence="7 13" id="KW-1133">Transmembrane helix</keyword>
<reference evidence="14" key="1">
    <citation type="journal article" date="2014" name="Mitochondrial DNA">
        <title>Determination of complete mitochondrial genome sequence from the holotype of the southern Mandarin dogfish Cirrhigaleus australis (Elasmobranchii: Squalidae).</title>
        <authorList>
            <person name="Yang L."/>
            <person name="Matthes-Rosana K.A."/>
            <person name="Naylor G.J."/>
        </authorList>
    </citation>
    <scope>NUCLEOTIDE SEQUENCE</scope>
</reference>
<accession>A0A023M5P2</accession>
<evidence type="ECO:0000256" key="10">
    <source>
        <dbReference type="ARBA" id="ARBA00023136"/>
    </source>
</evidence>
<comment type="similarity">
    <text evidence="2 12">Belongs to the ATPase protein 8 family.</text>
</comment>
<dbReference type="GeneID" id="19221999"/>
<dbReference type="GO" id="GO:0031966">
    <property type="term" value="C:mitochondrial membrane"/>
    <property type="evidence" value="ECO:0007669"/>
    <property type="project" value="UniProtKB-SubCell"/>
</dbReference>